<dbReference type="CDD" id="cd01715">
    <property type="entry name" value="ETF_alpha"/>
    <property type="match status" value="1"/>
</dbReference>
<dbReference type="SUPFAM" id="SSF52402">
    <property type="entry name" value="Adenine nucleotide alpha hydrolases-like"/>
    <property type="match status" value="1"/>
</dbReference>
<dbReference type="InterPro" id="IPR014729">
    <property type="entry name" value="Rossmann-like_a/b/a_fold"/>
</dbReference>
<dbReference type="Pfam" id="PF00766">
    <property type="entry name" value="ETF_alpha"/>
    <property type="match status" value="1"/>
</dbReference>
<evidence type="ECO:0000313" key="7">
    <source>
        <dbReference type="EMBL" id="AWV90428.1"/>
    </source>
</evidence>
<sequence length="324" mass="32982">MANVLVVAEHQAGELRKVTLPTITFGAETAGLLGGELYVLVLGDSADAVANEVAQYAGIAKVIYAKSGALAAYTAEGFAPVIAKVAEQVDAEVIAGPSSAQGADYLPRVAATLEAGMVTNAIKVSNDGGLKFQRPMLSGSVLETVEVTTPKKVVGVRTTDFDDAQTGASAPVETVELGEARADVESVSLDLVKSERPELTDADVVIAGGRGLKSADAFEMLEVMADLFGGAVGASRAAVDSGYSPTETQIGQTGKVVAPNLYVAVAISGAIQHLSGMKGSKTIVAINTDADAPIFQVADYGLVADAFEAVPALTEKLKALGVGS</sequence>
<dbReference type="Gene3D" id="3.40.50.1220">
    <property type="entry name" value="TPP-binding domain"/>
    <property type="match status" value="1"/>
</dbReference>
<dbReference type="AlphaFoldDB" id="A0A2Z4FNZ4"/>
<dbReference type="PIRSF" id="PIRSF000089">
    <property type="entry name" value="Electra_flavoP_a"/>
    <property type="match status" value="1"/>
</dbReference>
<keyword evidence="3" id="KW-0285">Flavoprotein</keyword>
<dbReference type="Proteomes" id="UP000249799">
    <property type="component" value="Chromosome"/>
</dbReference>
<dbReference type="GO" id="GO:0050660">
    <property type="term" value="F:flavin adenine dinucleotide binding"/>
    <property type="evidence" value="ECO:0007669"/>
    <property type="project" value="InterPro"/>
</dbReference>
<feature type="binding site" evidence="6">
    <location>
        <position position="287"/>
    </location>
    <ligand>
        <name>FAD</name>
        <dbReference type="ChEBI" id="CHEBI:57692"/>
    </ligand>
</feature>
<dbReference type="InterPro" id="IPR014731">
    <property type="entry name" value="ETF_asu_C"/>
</dbReference>
<dbReference type="SMART" id="SM00893">
    <property type="entry name" value="ETF"/>
    <property type="match status" value="1"/>
</dbReference>
<comment type="similarity">
    <text evidence="1">Belongs to the ETF alpha-subunit/FixB family.</text>
</comment>
<dbReference type="GO" id="GO:0033539">
    <property type="term" value="P:fatty acid beta-oxidation using acyl-CoA dehydrogenase"/>
    <property type="evidence" value="ECO:0007669"/>
    <property type="project" value="TreeGrafter"/>
</dbReference>
<dbReference type="InterPro" id="IPR014730">
    <property type="entry name" value="ETF_a/b_N"/>
</dbReference>
<dbReference type="FunFam" id="3.40.50.1220:FF:000001">
    <property type="entry name" value="Electron transfer flavoprotein, alpha subunit"/>
    <property type="match status" value="1"/>
</dbReference>
<reference evidence="7 8" key="1">
    <citation type="submission" date="2018-06" db="EMBL/GenBank/DDBJ databases">
        <title>Lujinxingia sediminis gen. nov. sp. nov., a new facultative anaerobic member of the class Deltaproteobacteria, and proposal of Lujinxingaceae fam. nov.</title>
        <authorList>
            <person name="Guo L.-Y."/>
            <person name="Li C.-M."/>
            <person name="Wang S."/>
            <person name="Du Z.-J."/>
        </authorList>
    </citation>
    <scope>NUCLEOTIDE SEQUENCE [LARGE SCALE GENOMIC DNA]</scope>
    <source>
        <strain evidence="7 8">FA350</strain>
    </source>
</reference>
<dbReference type="PANTHER" id="PTHR43153:SF1">
    <property type="entry name" value="ELECTRON TRANSFER FLAVOPROTEIN SUBUNIT ALPHA, MITOCHONDRIAL"/>
    <property type="match status" value="1"/>
</dbReference>
<feature type="binding site" evidence="6">
    <location>
        <position position="210"/>
    </location>
    <ligand>
        <name>FAD</name>
        <dbReference type="ChEBI" id="CHEBI:57692"/>
    </ligand>
</feature>
<dbReference type="InterPro" id="IPR018206">
    <property type="entry name" value="ETF_asu_C_CS"/>
</dbReference>
<protein>
    <submittedName>
        <fullName evidence="7">Electron transfer flavoprotein subunit alpha/FixB family protein</fullName>
    </submittedName>
</protein>
<dbReference type="PANTHER" id="PTHR43153">
    <property type="entry name" value="ELECTRON TRANSFER FLAVOPROTEIN ALPHA"/>
    <property type="match status" value="1"/>
</dbReference>
<dbReference type="InterPro" id="IPR001308">
    <property type="entry name" value="ETF_a/FixB"/>
</dbReference>
<evidence type="ECO:0000256" key="5">
    <source>
        <dbReference type="ARBA" id="ARBA00022982"/>
    </source>
</evidence>
<evidence type="ECO:0000256" key="3">
    <source>
        <dbReference type="ARBA" id="ARBA00022630"/>
    </source>
</evidence>
<dbReference type="InterPro" id="IPR033947">
    <property type="entry name" value="ETF_alpha_N"/>
</dbReference>
<proteinExistence type="inferred from homology"/>
<keyword evidence="5" id="KW-0249">Electron transport</keyword>
<dbReference type="PROSITE" id="PS00696">
    <property type="entry name" value="ETF_ALPHA"/>
    <property type="match status" value="1"/>
</dbReference>
<evidence type="ECO:0000256" key="2">
    <source>
        <dbReference type="ARBA" id="ARBA00022448"/>
    </source>
</evidence>
<feature type="binding site" evidence="6">
    <location>
        <begin position="249"/>
        <end position="253"/>
    </location>
    <ligand>
        <name>FAD</name>
        <dbReference type="ChEBI" id="CHEBI:57692"/>
    </ligand>
</feature>
<evidence type="ECO:0000256" key="4">
    <source>
        <dbReference type="ARBA" id="ARBA00022827"/>
    </source>
</evidence>
<dbReference type="Pfam" id="PF01012">
    <property type="entry name" value="ETF"/>
    <property type="match status" value="1"/>
</dbReference>
<comment type="cofactor">
    <cofactor evidence="6">
        <name>FAD</name>
        <dbReference type="ChEBI" id="CHEBI:57692"/>
    </cofactor>
    <text evidence="6">Binds 1 FAD per dimer.</text>
</comment>
<evidence type="ECO:0000256" key="1">
    <source>
        <dbReference type="ARBA" id="ARBA00005817"/>
    </source>
</evidence>
<dbReference type="EMBL" id="CP030032">
    <property type="protein sequence ID" value="AWV90428.1"/>
    <property type="molecule type" value="Genomic_DNA"/>
</dbReference>
<dbReference type="InterPro" id="IPR029035">
    <property type="entry name" value="DHS-like_NAD/FAD-binding_dom"/>
</dbReference>
<keyword evidence="8" id="KW-1185">Reference proteome</keyword>
<dbReference type="GO" id="GO:0009055">
    <property type="term" value="F:electron transfer activity"/>
    <property type="evidence" value="ECO:0007669"/>
    <property type="project" value="InterPro"/>
</dbReference>
<keyword evidence="4 6" id="KW-0274">FAD</keyword>
<keyword evidence="2" id="KW-0813">Transport</keyword>
<dbReference type="RefSeq" id="WP_111335874.1">
    <property type="nucleotide sequence ID" value="NZ_CP030032.1"/>
</dbReference>
<organism evidence="7 8">
    <name type="scientific">Bradymonas sediminis</name>
    <dbReference type="NCBI Taxonomy" id="1548548"/>
    <lineage>
        <taxon>Bacteria</taxon>
        <taxon>Deltaproteobacteria</taxon>
        <taxon>Bradymonadales</taxon>
        <taxon>Bradymonadaceae</taxon>
        <taxon>Bradymonas</taxon>
    </lineage>
</organism>
<accession>A0A2Z4FNZ4</accession>
<feature type="binding site" evidence="6">
    <location>
        <begin position="235"/>
        <end position="236"/>
    </location>
    <ligand>
        <name>FAD</name>
        <dbReference type="ChEBI" id="CHEBI:57692"/>
    </ligand>
</feature>
<dbReference type="Gene3D" id="3.40.50.620">
    <property type="entry name" value="HUPs"/>
    <property type="match status" value="1"/>
</dbReference>
<evidence type="ECO:0000313" key="8">
    <source>
        <dbReference type="Proteomes" id="UP000249799"/>
    </source>
</evidence>
<name>A0A2Z4FNZ4_9DELT</name>
<dbReference type="KEGG" id="bsed:DN745_14255"/>
<evidence type="ECO:0000256" key="6">
    <source>
        <dbReference type="PIRSR" id="PIRSR000089-1"/>
    </source>
</evidence>
<dbReference type="OrthoDB" id="9770286at2"/>
<gene>
    <name evidence="7" type="ORF">DN745_14255</name>
</gene>
<dbReference type="SUPFAM" id="SSF52467">
    <property type="entry name" value="DHS-like NAD/FAD-binding domain"/>
    <property type="match status" value="1"/>
</dbReference>